<proteinExistence type="predicted"/>
<feature type="region of interest" description="Disordered" evidence="2">
    <location>
        <begin position="1"/>
        <end position="47"/>
    </location>
</feature>
<evidence type="ECO:0000313" key="4">
    <source>
        <dbReference type="Proteomes" id="UP000258309"/>
    </source>
</evidence>
<reference evidence="3 4" key="1">
    <citation type="submission" date="2018-05" db="EMBL/GenBank/DDBJ databases">
        <title>Draft genome sequence of Scytalidium lignicola DSM 105466, a ubiquitous saprotrophic fungus.</title>
        <authorList>
            <person name="Buettner E."/>
            <person name="Gebauer A.M."/>
            <person name="Hofrichter M."/>
            <person name="Liers C."/>
            <person name="Kellner H."/>
        </authorList>
    </citation>
    <scope>NUCLEOTIDE SEQUENCE [LARGE SCALE GENOMIC DNA]</scope>
    <source>
        <strain evidence="3 4">DSM 105466</strain>
    </source>
</reference>
<gene>
    <name evidence="3" type="ORF">B7463_g900</name>
</gene>
<protein>
    <submittedName>
        <fullName evidence="3">Uncharacterized protein</fullName>
    </submittedName>
</protein>
<keyword evidence="4" id="KW-1185">Reference proteome</keyword>
<sequence length="408" mass="44844">MPHVVTQWQGGEWPGSPSCMQTSPAKTANHHNNLSKSFTANRSRKYGGREVPSLTLRTSNAFHWNVVSPESPSQESSGLFKPALCGSSIFELSSSPDRESLSANPPFIELEDTSHHMAQSKSPAVLESGIVFKTSKPLSRAIVIAIDESIAALEVESKELLNRALTAEKAVKENERLQNRITAAENTAKELRKQNATLRHAIDLCAHNHRPKTAPSRERRVTSTPVSTFNSSTYSGRIESLSQELSPNISTPPTSSLPLLESQPNLRRRSPRRPAIPSEFRDILPPTPATSTFSNSPQSSHRFQSLPPTSNPYISSISSPLPGSVTRNNVMLDGIFLSTRPAGSTISLAEAYRRNKPLPPLRQSSISLPVGLVEIGYGGSREQEQPRKQKSFHNLFRKGRRKKDCGYA</sequence>
<feature type="non-terminal residue" evidence="3">
    <location>
        <position position="1"/>
    </location>
</feature>
<dbReference type="Proteomes" id="UP000258309">
    <property type="component" value="Unassembled WGS sequence"/>
</dbReference>
<keyword evidence="1" id="KW-0175">Coiled coil</keyword>
<feature type="compositionally biased region" description="Polar residues" evidence="2">
    <location>
        <begin position="289"/>
        <end position="308"/>
    </location>
</feature>
<name>A0A3E2HQ15_SCYLI</name>
<accession>A0A3E2HQ15</accession>
<dbReference type="EMBL" id="NCSJ02000008">
    <property type="protein sequence ID" value="RFU35434.1"/>
    <property type="molecule type" value="Genomic_DNA"/>
</dbReference>
<evidence type="ECO:0000256" key="2">
    <source>
        <dbReference type="SAM" id="MobiDB-lite"/>
    </source>
</evidence>
<evidence type="ECO:0000256" key="1">
    <source>
        <dbReference type="SAM" id="Coils"/>
    </source>
</evidence>
<feature type="compositionally biased region" description="Polar residues" evidence="2">
    <location>
        <begin position="18"/>
        <end position="41"/>
    </location>
</feature>
<dbReference type="AlphaFoldDB" id="A0A3E2HQ15"/>
<dbReference type="OMA" id="VFEMEHI"/>
<evidence type="ECO:0000313" key="3">
    <source>
        <dbReference type="EMBL" id="RFU35434.1"/>
    </source>
</evidence>
<organism evidence="3 4">
    <name type="scientific">Scytalidium lignicola</name>
    <name type="common">Hyphomycete</name>
    <dbReference type="NCBI Taxonomy" id="5539"/>
    <lineage>
        <taxon>Eukaryota</taxon>
        <taxon>Fungi</taxon>
        <taxon>Dikarya</taxon>
        <taxon>Ascomycota</taxon>
        <taxon>Pezizomycotina</taxon>
        <taxon>Leotiomycetes</taxon>
        <taxon>Leotiomycetes incertae sedis</taxon>
        <taxon>Scytalidium</taxon>
    </lineage>
</organism>
<comment type="caution">
    <text evidence="3">The sequence shown here is derived from an EMBL/GenBank/DDBJ whole genome shotgun (WGS) entry which is preliminary data.</text>
</comment>
<feature type="non-terminal residue" evidence="3">
    <location>
        <position position="408"/>
    </location>
</feature>
<dbReference type="OrthoDB" id="3553523at2759"/>
<feature type="region of interest" description="Disordered" evidence="2">
    <location>
        <begin position="208"/>
        <end position="308"/>
    </location>
</feature>
<feature type="compositionally biased region" description="Polar residues" evidence="2">
    <location>
        <begin position="222"/>
        <end position="265"/>
    </location>
</feature>
<feature type="coiled-coil region" evidence="1">
    <location>
        <begin position="150"/>
        <end position="201"/>
    </location>
</feature>